<evidence type="ECO:0000259" key="6">
    <source>
        <dbReference type="PROSITE" id="PS50983"/>
    </source>
</evidence>
<gene>
    <name evidence="7" type="ORF">F8O01_12170</name>
</gene>
<dbReference type="GO" id="GO:1901678">
    <property type="term" value="P:iron coordination entity transport"/>
    <property type="evidence" value="ECO:0007669"/>
    <property type="project" value="UniProtKB-ARBA"/>
</dbReference>
<dbReference type="GO" id="GO:0030288">
    <property type="term" value="C:outer membrane-bounded periplasmic space"/>
    <property type="evidence" value="ECO:0007669"/>
    <property type="project" value="TreeGrafter"/>
</dbReference>
<comment type="similarity">
    <text evidence="2">Belongs to the bacterial solute-binding protein 8 family.</text>
</comment>
<feature type="signal peptide" evidence="5">
    <location>
        <begin position="1"/>
        <end position="33"/>
    </location>
</feature>
<dbReference type="OrthoDB" id="1846031at2"/>
<evidence type="ECO:0000313" key="7">
    <source>
        <dbReference type="EMBL" id="KAB1655373.1"/>
    </source>
</evidence>
<organism evidence="7 8">
    <name type="scientific">Pseudoclavibacter chungangensis</name>
    <dbReference type="NCBI Taxonomy" id="587635"/>
    <lineage>
        <taxon>Bacteria</taxon>
        <taxon>Bacillati</taxon>
        <taxon>Actinomycetota</taxon>
        <taxon>Actinomycetes</taxon>
        <taxon>Micrococcales</taxon>
        <taxon>Microbacteriaceae</taxon>
        <taxon>Pseudoclavibacter</taxon>
    </lineage>
</organism>
<proteinExistence type="inferred from homology"/>
<protein>
    <submittedName>
        <fullName evidence="7">ABC transporter substrate-binding protein</fullName>
    </submittedName>
</protein>
<dbReference type="Pfam" id="PF01497">
    <property type="entry name" value="Peripla_BP_2"/>
    <property type="match status" value="1"/>
</dbReference>
<dbReference type="RefSeq" id="WP_158041153.1">
    <property type="nucleotide sequence ID" value="NZ_JACCFV010000001.1"/>
</dbReference>
<evidence type="ECO:0000313" key="8">
    <source>
        <dbReference type="Proteomes" id="UP000467240"/>
    </source>
</evidence>
<feature type="domain" description="Fe/B12 periplasmic-binding" evidence="6">
    <location>
        <begin position="70"/>
        <end position="344"/>
    </location>
</feature>
<dbReference type="InterPro" id="IPR002491">
    <property type="entry name" value="ABC_transptr_periplasmic_BD"/>
</dbReference>
<comment type="subcellular location">
    <subcellularLocation>
        <location evidence="1">Cell envelope</location>
    </subcellularLocation>
</comment>
<evidence type="ECO:0000256" key="2">
    <source>
        <dbReference type="ARBA" id="ARBA00008814"/>
    </source>
</evidence>
<dbReference type="SUPFAM" id="SSF53807">
    <property type="entry name" value="Helical backbone' metal receptor"/>
    <property type="match status" value="1"/>
</dbReference>
<dbReference type="AlphaFoldDB" id="A0A7J5BRY3"/>
<comment type="caution">
    <text evidence="7">The sequence shown here is derived from an EMBL/GenBank/DDBJ whole genome shotgun (WGS) entry which is preliminary data.</text>
</comment>
<evidence type="ECO:0000256" key="4">
    <source>
        <dbReference type="ARBA" id="ARBA00022729"/>
    </source>
</evidence>
<name>A0A7J5BRY3_9MICO</name>
<evidence type="ECO:0000256" key="5">
    <source>
        <dbReference type="SAM" id="SignalP"/>
    </source>
</evidence>
<keyword evidence="3" id="KW-0813">Transport</keyword>
<evidence type="ECO:0000256" key="1">
    <source>
        <dbReference type="ARBA" id="ARBA00004196"/>
    </source>
</evidence>
<sequence>MPRRNHATSTTRPRISTAISGLLVAITALTGCAGGATDSNGAEYEVEDGAFPVTIDHAFGSTTIERAPVRVVSVGYNEQDALLALGVVPVGVTDWFGDDTPGRIYPWALDALGDAPLPEVLNADDGVQLEKVAALEPDLIIGQYAGITEDEYEQLSRIAPTVVQPGDYAEWGAPWDVATLNIGSAVGKPAAAQALVDEVRATLDTYADEHAELFAGQTGVNVATWEGVFVYGPEDPRGRLLTDLGIGFPENLLTGDSEEFGWSISPEKAGELNDVGVVIWGATEQEVEEAVGRIWFETDAAKEGRAIYASPDESAAFVTASNFVTPLSMPYYLERFMPQLVAALDGDPATEVPVVTE</sequence>
<dbReference type="EMBL" id="WBJZ01000015">
    <property type="protein sequence ID" value="KAB1655373.1"/>
    <property type="molecule type" value="Genomic_DNA"/>
</dbReference>
<dbReference type="PROSITE" id="PS51257">
    <property type="entry name" value="PROKAR_LIPOPROTEIN"/>
    <property type="match status" value="1"/>
</dbReference>
<dbReference type="InterPro" id="IPR051313">
    <property type="entry name" value="Bact_iron-sidero_bind"/>
</dbReference>
<keyword evidence="8" id="KW-1185">Reference proteome</keyword>
<keyword evidence="4 5" id="KW-0732">Signal</keyword>
<dbReference type="PROSITE" id="PS50983">
    <property type="entry name" value="FE_B12_PBP"/>
    <property type="match status" value="1"/>
</dbReference>
<reference evidence="7 8" key="1">
    <citation type="submission" date="2019-09" db="EMBL/GenBank/DDBJ databases">
        <title>Phylogeny of genus Pseudoclavibacter and closely related genus.</title>
        <authorList>
            <person name="Li Y."/>
        </authorList>
    </citation>
    <scope>NUCLEOTIDE SEQUENCE [LARGE SCALE GENOMIC DNA]</scope>
    <source>
        <strain evidence="7 8">DSM 23821</strain>
    </source>
</reference>
<dbReference type="PANTHER" id="PTHR30532">
    <property type="entry name" value="IRON III DICITRATE-BINDING PERIPLASMIC PROTEIN"/>
    <property type="match status" value="1"/>
</dbReference>
<feature type="chain" id="PRO_5038874664" evidence="5">
    <location>
        <begin position="34"/>
        <end position="357"/>
    </location>
</feature>
<dbReference type="PANTHER" id="PTHR30532:SF24">
    <property type="entry name" value="FERRIC ENTEROBACTIN-BINDING PERIPLASMIC PROTEIN FEPB"/>
    <property type="match status" value="1"/>
</dbReference>
<evidence type="ECO:0000256" key="3">
    <source>
        <dbReference type="ARBA" id="ARBA00022448"/>
    </source>
</evidence>
<dbReference type="Gene3D" id="3.40.50.1980">
    <property type="entry name" value="Nitrogenase molybdenum iron protein domain"/>
    <property type="match status" value="2"/>
</dbReference>
<dbReference type="Proteomes" id="UP000467240">
    <property type="component" value="Unassembled WGS sequence"/>
</dbReference>
<accession>A0A7J5BRY3</accession>